<gene>
    <name evidence="3" type="ORF">JOF56_000134</name>
</gene>
<reference evidence="3 4" key="1">
    <citation type="submission" date="2021-03" db="EMBL/GenBank/DDBJ databases">
        <title>Sequencing the genomes of 1000 actinobacteria strains.</title>
        <authorList>
            <person name="Klenk H.-P."/>
        </authorList>
    </citation>
    <scope>NUCLEOTIDE SEQUENCE [LARGE SCALE GENOMIC DNA]</scope>
    <source>
        <strain evidence="3 4">DSM 46670</strain>
    </source>
</reference>
<keyword evidence="2" id="KW-0349">Heme</keyword>
<dbReference type="PANTHER" id="PTHR46696:SF1">
    <property type="entry name" value="CYTOCHROME P450 YJIB-RELATED"/>
    <property type="match status" value="1"/>
</dbReference>
<evidence type="ECO:0000256" key="1">
    <source>
        <dbReference type="ARBA" id="ARBA00010617"/>
    </source>
</evidence>
<dbReference type="SUPFAM" id="SSF48264">
    <property type="entry name" value="Cytochrome P450"/>
    <property type="match status" value="1"/>
</dbReference>
<accession>A0ABS4T729</accession>
<dbReference type="Proteomes" id="UP001519332">
    <property type="component" value="Unassembled WGS sequence"/>
</dbReference>
<keyword evidence="2" id="KW-0503">Monooxygenase</keyword>
<dbReference type="InterPro" id="IPR017972">
    <property type="entry name" value="Cyt_P450_CS"/>
</dbReference>
<dbReference type="PRINTS" id="PR00359">
    <property type="entry name" value="BP450"/>
</dbReference>
<keyword evidence="4" id="KW-1185">Reference proteome</keyword>
<dbReference type="PANTHER" id="PTHR46696">
    <property type="entry name" value="P450, PUTATIVE (EUROFUNG)-RELATED"/>
    <property type="match status" value="1"/>
</dbReference>
<protein>
    <submittedName>
        <fullName evidence="3">Cytochrome P450</fullName>
    </submittedName>
</protein>
<dbReference type="InterPro" id="IPR001128">
    <property type="entry name" value="Cyt_P450"/>
</dbReference>
<dbReference type="PROSITE" id="PS00086">
    <property type="entry name" value="CYTOCHROME_P450"/>
    <property type="match status" value="1"/>
</dbReference>
<dbReference type="CDD" id="cd11031">
    <property type="entry name" value="Cyp158A-like"/>
    <property type="match status" value="1"/>
</dbReference>
<evidence type="ECO:0000313" key="4">
    <source>
        <dbReference type="Proteomes" id="UP001519332"/>
    </source>
</evidence>
<sequence length="404" mass="45002">MTTTQQPIDYPFGDYDRLNLAGETAGLADGEPLVRVRLPYGGDAWLARRYEDAKVVLADPRFSREAAFGKDVPRPMEFINDKKGLLDMDPPDHTRLRRLAAKAFTAKRVELLRPRAQEIVDGLLDAMIAAGPPADLMESLSWPLPITVICEMLGVPYADRETFRGWTDASMALTAYEPDEIQRAQENLRDYMAGLLGQRREHPADDLLTALIQARDNDDRLNEDEVVQLAVGLLVGGHETTANQFGNFVYNLFTHPDELAKLRADHDLVKPAVEELMRHTPLGAATSLVRIAMEDVEVGGMTVRAGEGVFIDGHTANRDPRVFDNPHELRVDRAVSQHIGFGHGVHHCLGAQLARMELQVALGTFIRRLPDIRLAVDAAQVPWKHGRLVRGLQELPVTWSEVRA</sequence>
<keyword evidence="2" id="KW-0560">Oxidoreductase</keyword>
<dbReference type="Gene3D" id="1.10.630.10">
    <property type="entry name" value="Cytochrome P450"/>
    <property type="match status" value="1"/>
</dbReference>
<evidence type="ECO:0000256" key="2">
    <source>
        <dbReference type="RuleBase" id="RU000461"/>
    </source>
</evidence>
<dbReference type="Pfam" id="PF00067">
    <property type="entry name" value="p450"/>
    <property type="match status" value="1"/>
</dbReference>
<dbReference type="RefSeq" id="WP_209633325.1">
    <property type="nucleotide sequence ID" value="NZ_JAGINW010000001.1"/>
</dbReference>
<proteinExistence type="inferred from homology"/>
<keyword evidence="2" id="KW-0479">Metal-binding</keyword>
<dbReference type="PRINTS" id="PR00385">
    <property type="entry name" value="P450"/>
</dbReference>
<name>A0ABS4T729_9PSEU</name>
<comment type="caution">
    <text evidence="3">The sequence shown here is derived from an EMBL/GenBank/DDBJ whole genome shotgun (WGS) entry which is preliminary data.</text>
</comment>
<keyword evidence="2" id="KW-0408">Iron</keyword>
<dbReference type="InterPro" id="IPR036396">
    <property type="entry name" value="Cyt_P450_sf"/>
</dbReference>
<dbReference type="InterPro" id="IPR002397">
    <property type="entry name" value="Cyt_P450_B"/>
</dbReference>
<dbReference type="EMBL" id="JAGINW010000001">
    <property type="protein sequence ID" value="MBP2319749.1"/>
    <property type="molecule type" value="Genomic_DNA"/>
</dbReference>
<evidence type="ECO:0000313" key="3">
    <source>
        <dbReference type="EMBL" id="MBP2319749.1"/>
    </source>
</evidence>
<organism evidence="3 4">
    <name type="scientific">Kibdelosporangium banguiense</name>
    <dbReference type="NCBI Taxonomy" id="1365924"/>
    <lineage>
        <taxon>Bacteria</taxon>
        <taxon>Bacillati</taxon>
        <taxon>Actinomycetota</taxon>
        <taxon>Actinomycetes</taxon>
        <taxon>Pseudonocardiales</taxon>
        <taxon>Pseudonocardiaceae</taxon>
        <taxon>Kibdelosporangium</taxon>
    </lineage>
</organism>
<comment type="similarity">
    <text evidence="1 2">Belongs to the cytochrome P450 family.</text>
</comment>